<evidence type="ECO:0000259" key="5">
    <source>
        <dbReference type="Pfam" id="PF20684"/>
    </source>
</evidence>
<dbReference type="KEGG" id="bcom:BAUCODRAFT_147357"/>
<name>M2NDB4_BAUPA</name>
<dbReference type="PANTHER" id="PTHR43702:SF13">
    <property type="entry name" value="MONOSACCHARIDE TRANSPORTER, PUTATIVE (AFU_ORTHOLOGUE AFUA_4G06630)-RELATED"/>
    <property type="match status" value="1"/>
</dbReference>
<dbReference type="InterPro" id="IPR050375">
    <property type="entry name" value="MFS_TsgA-like"/>
</dbReference>
<evidence type="ECO:0000313" key="7">
    <source>
        <dbReference type="Proteomes" id="UP000011761"/>
    </source>
</evidence>
<dbReference type="PANTHER" id="PTHR43702">
    <property type="entry name" value="L-FUCOSE-PROTON SYMPORTER"/>
    <property type="match status" value="1"/>
</dbReference>
<keyword evidence="2" id="KW-1003">Cell membrane</keyword>
<feature type="transmembrane region" description="Helical" evidence="4">
    <location>
        <begin position="578"/>
        <end position="597"/>
    </location>
</feature>
<dbReference type="GO" id="GO:0022857">
    <property type="term" value="F:transmembrane transporter activity"/>
    <property type="evidence" value="ECO:0007669"/>
    <property type="project" value="InterPro"/>
</dbReference>
<feature type="transmembrane region" description="Helical" evidence="4">
    <location>
        <begin position="695"/>
        <end position="714"/>
    </location>
</feature>
<keyword evidence="4" id="KW-1133">Transmembrane helix</keyword>
<keyword evidence="4" id="KW-0472">Membrane</keyword>
<evidence type="ECO:0000256" key="3">
    <source>
        <dbReference type="SAM" id="MobiDB-lite"/>
    </source>
</evidence>
<feature type="transmembrane region" description="Helical" evidence="4">
    <location>
        <begin position="409"/>
        <end position="430"/>
    </location>
</feature>
<sequence>MEDNHEDLQGRSKAVLAVSIVMVALASIFVFLRLISRAAIVKRISVDDYFILLAWTLAFGLTFTICYSAHWGLGRHESDVPLAWQLTTRKANYAFEVLYQPALMALKTSILSFYLSFSKTHSIFKWACIATLFAVNAGGLALTLLTVFQCRPVGAVFRTMISDSATCTNIVTIYLSSAPLNLITDFALLFLPLPILTKMRLPKKQKVILIVTFSFGIFVTAVDVVRIAYLQSAAMDRLANIQDQSDSGDSYEDPNQTDFSYYASLSFMWSVIEVTVGIMVACVPGLKPLISRFLPHMLRDPEDAPSRAGTVSSANGTADMAIVHRIPSMPDDVYQRDFGSQSYAPDEGPMGMIDFLTTPDMNELPSHLQRTQTAQTNTSRNTRPGTPTVFDFVNMSGQKSMVQLTNRESLFPIAAVTVMFFIWGFEYGLLDVLNQQFQRVAHMTPSQSTAIHSAYYAAYFVGPLTVGRLVLKYWGFKACYSVGLGIFACGTLIYWPAAVLTSFPAFLLSNFIVAFGLSILEVSANPFTALCGPSAYAEIRLNLSQGVQAIGSVVAPLIANKAFFQKSFDASSLVNTQWAYLGIALATILLAVGYHYIPLPEATDTELEDTAERMDGAYRAKVGTVNIVYITLAFGVFSQFCYVGGQEVNATSFDAYMVAANPTYNVANYTAVAHTAFAVSRFVAAGLGFWVKPRLLLLACFVGVIVFDVLAMNFSGNTGTAMIIMAFFFEGPIFSLIFAQCLRGMGRHTKLASVFITSAISGGAVFAPISNHLAYNNRGAMYSLVIAVAAFAGASTFAVGLNGNAKARAQVDSIKDVTSSQPSRPGSTSSRASRALSFFSMGKKVSKETATTEWQERKQESISIS</sequence>
<evidence type="ECO:0000256" key="2">
    <source>
        <dbReference type="ARBA" id="ARBA00022475"/>
    </source>
</evidence>
<dbReference type="InterPro" id="IPR011701">
    <property type="entry name" value="MFS"/>
</dbReference>
<feature type="compositionally biased region" description="Low complexity" evidence="3">
    <location>
        <begin position="818"/>
        <end position="840"/>
    </location>
</feature>
<dbReference type="InterPro" id="IPR049326">
    <property type="entry name" value="Rhodopsin_dom_fungi"/>
</dbReference>
<feature type="transmembrane region" description="Helical" evidence="4">
    <location>
        <begin position="207"/>
        <end position="229"/>
    </location>
</feature>
<dbReference type="Pfam" id="PF07690">
    <property type="entry name" value="MFS_1"/>
    <property type="match status" value="1"/>
</dbReference>
<feature type="transmembrane region" description="Helical" evidence="4">
    <location>
        <begin position="126"/>
        <end position="148"/>
    </location>
</feature>
<evidence type="ECO:0000256" key="4">
    <source>
        <dbReference type="SAM" id="Phobius"/>
    </source>
</evidence>
<evidence type="ECO:0000256" key="1">
    <source>
        <dbReference type="ARBA" id="ARBA00004429"/>
    </source>
</evidence>
<dbReference type="GO" id="GO:0005886">
    <property type="term" value="C:plasma membrane"/>
    <property type="evidence" value="ECO:0007669"/>
    <property type="project" value="UniProtKB-SubCell"/>
</dbReference>
<keyword evidence="4" id="KW-0812">Transmembrane</keyword>
<feature type="transmembrane region" description="Helical" evidence="4">
    <location>
        <begin position="720"/>
        <end position="739"/>
    </location>
</feature>
<feature type="transmembrane region" description="Helical" evidence="4">
    <location>
        <begin position="450"/>
        <end position="471"/>
    </location>
</feature>
<protein>
    <recommendedName>
        <fullName evidence="5">Rhodopsin domain-containing protein</fullName>
    </recommendedName>
</protein>
<evidence type="ECO:0000313" key="6">
    <source>
        <dbReference type="EMBL" id="EMC97209.1"/>
    </source>
</evidence>
<dbReference type="InterPro" id="IPR036259">
    <property type="entry name" value="MFS_trans_sf"/>
</dbReference>
<feature type="transmembrane region" description="Helical" evidence="4">
    <location>
        <begin position="751"/>
        <end position="769"/>
    </location>
</feature>
<feature type="transmembrane region" description="Helical" evidence="4">
    <location>
        <begin position="781"/>
        <end position="801"/>
    </location>
</feature>
<feature type="compositionally biased region" description="Basic and acidic residues" evidence="3">
    <location>
        <begin position="854"/>
        <end position="865"/>
    </location>
</feature>
<dbReference type="Proteomes" id="UP000011761">
    <property type="component" value="Unassembled WGS sequence"/>
</dbReference>
<dbReference type="AlphaFoldDB" id="M2NDB4"/>
<dbReference type="eggNOG" id="ENOG502QT45">
    <property type="taxonomic scope" value="Eukaryota"/>
</dbReference>
<dbReference type="EMBL" id="KB445554">
    <property type="protein sequence ID" value="EMC97209.1"/>
    <property type="molecule type" value="Genomic_DNA"/>
</dbReference>
<dbReference type="OMA" id="SQFFYVA"/>
<feature type="transmembrane region" description="Helical" evidence="4">
    <location>
        <begin position="478"/>
        <end position="497"/>
    </location>
</feature>
<dbReference type="RefSeq" id="XP_007675701.1">
    <property type="nucleotide sequence ID" value="XM_007677511.1"/>
</dbReference>
<reference evidence="6 7" key="1">
    <citation type="journal article" date="2012" name="PLoS Pathog.">
        <title>Diverse lifestyles and strategies of plant pathogenesis encoded in the genomes of eighteen Dothideomycetes fungi.</title>
        <authorList>
            <person name="Ohm R.A."/>
            <person name="Feau N."/>
            <person name="Henrissat B."/>
            <person name="Schoch C.L."/>
            <person name="Horwitz B.A."/>
            <person name="Barry K.W."/>
            <person name="Condon B.J."/>
            <person name="Copeland A.C."/>
            <person name="Dhillon B."/>
            <person name="Glaser F."/>
            <person name="Hesse C.N."/>
            <person name="Kosti I."/>
            <person name="LaButti K."/>
            <person name="Lindquist E.A."/>
            <person name="Lucas S."/>
            <person name="Salamov A.A."/>
            <person name="Bradshaw R.E."/>
            <person name="Ciuffetti L."/>
            <person name="Hamelin R.C."/>
            <person name="Kema G.H.J."/>
            <person name="Lawrence C."/>
            <person name="Scott J.A."/>
            <person name="Spatafora J.W."/>
            <person name="Turgeon B.G."/>
            <person name="de Wit P.J.G.M."/>
            <person name="Zhong S."/>
            <person name="Goodwin S.B."/>
            <person name="Grigoriev I.V."/>
        </authorList>
    </citation>
    <scope>NUCLEOTIDE SEQUENCE [LARGE SCALE GENOMIC DNA]</scope>
    <source>
        <strain evidence="6 7">UAMH 10762</strain>
    </source>
</reference>
<feature type="transmembrane region" description="Helical" evidence="4">
    <location>
        <begin position="259"/>
        <end position="283"/>
    </location>
</feature>
<dbReference type="Gene3D" id="1.20.1250.20">
    <property type="entry name" value="MFS general substrate transporter like domains"/>
    <property type="match status" value="2"/>
</dbReference>
<dbReference type="OrthoDB" id="546893at2759"/>
<feature type="domain" description="Rhodopsin" evidence="5">
    <location>
        <begin position="32"/>
        <end position="292"/>
    </location>
</feature>
<gene>
    <name evidence="6" type="ORF">BAUCODRAFT_147357</name>
</gene>
<dbReference type="Pfam" id="PF20684">
    <property type="entry name" value="Fung_rhodopsin"/>
    <property type="match status" value="1"/>
</dbReference>
<feature type="transmembrane region" description="Helical" evidence="4">
    <location>
        <begin position="14"/>
        <end position="36"/>
    </location>
</feature>
<dbReference type="STRING" id="717646.M2NDB4"/>
<accession>M2NDB4</accession>
<dbReference type="SUPFAM" id="SSF103473">
    <property type="entry name" value="MFS general substrate transporter"/>
    <property type="match status" value="1"/>
</dbReference>
<feature type="region of interest" description="Disordered" evidence="3">
    <location>
        <begin position="815"/>
        <end position="865"/>
    </location>
</feature>
<proteinExistence type="predicted"/>
<dbReference type="GeneID" id="19108755"/>
<feature type="transmembrane region" description="Helical" evidence="4">
    <location>
        <begin position="671"/>
        <end position="690"/>
    </location>
</feature>
<feature type="transmembrane region" description="Helical" evidence="4">
    <location>
        <begin position="48"/>
        <end position="73"/>
    </location>
</feature>
<dbReference type="HOGENOM" id="CLU_006746_1_0_1"/>
<organism evidence="6 7">
    <name type="scientific">Baudoinia panamericana (strain UAMH 10762)</name>
    <name type="common">Angels' share fungus</name>
    <name type="synonym">Baudoinia compniacensis (strain UAMH 10762)</name>
    <dbReference type="NCBI Taxonomy" id="717646"/>
    <lineage>
        <taxon>Eukaryota</taxon>
        <taxon>Fungi</taxon>
        <taxon>Dikarya</taxon>
        <taxon>Ascomycota</taxon>
        <taxon>Pezizomycotina</taxon>
        <taxon>Dothideomycetes</taxon>
        <taxon>Dothideomycetidae</taxon>
        <taxon>Mycosphaerellales</taxon>
        <taxon>Teratosphaeriaceae</taxon>
        <taxon>Baudoinia</taxon>
    </lineage>
</organism>
<keyword evidence="7" id="KW-1185">Reference proteome</keyword>
<comment type="subcellular location">
    <subcellularLocation>
        <location evidence="1">Cell inner membrane</location>
        <topology evidence="1">Multi-pass membrane protein</topology>
    </subcellularLocation>
</comment>